<organism evidence="1 2">
    <name type="scientific">Hypocrea virens (strain Gv29-8 / FGSC 10586)</name>
    <name type="common">Gliocladium virens</name>
    <name type="synonym">Trichoderma virens</name>
    <dbReference type="NCBI Taxonomy" id="413071"/>
    <lineage>
        <taxon>Eukaryota</taxon>
        <taxon>Fungi</taxon>
        <taxon>Dikarya</taxon>
        <taxon>Ascomycota</taxon>
        <taxon>Pezizomycotina</taxon>
        <taxon>Sordariomycetes</taxon>
        <taxon>Hypocreomycetidae</taxon>
        <taxon>Hypocreales</taxon>
        <taxon>Hypocreaceae</taxon>
        <taxon>Trichoderma</taxon>
    </lineage>
</organism>
<evidence type="ECO:0008006" key="3">
    <source>
        <dbReference type="Google" id="ProtNLM"/>
    </source>
</evidence>
<dbReference type="OrthoDB" id="1577640at2759"/>
<dbReference type="AlphaFoldDB" id="G9MH52"/>
<dbReference type="RefSeq" id="XP_013960258.1">
    <property type="nucleotide sequence ID" value="XM_014104783.1"/>
</dbReference>
<dbReference type="HOGENOM" id="CLU_000288_34_22_1"/>
<dbReference type="InterPro" id="IPR035994">
    <property type="entry name" value="Nucleoside_phosphorylase_sf"/>
</dbReference>
<dbReference type="Gene3D" id="3.40.50.1580">
    <property type="entry name" value="Nucleoside phosphorylase domain"/>
    <property type="match status" value="1"/>
</dbReference>
<dbReference type="STRING" id="413071.G9MH52"/>
<name>G9MH52_HYPVG</name>
<accession>G9MH52</accession>
<dbReference type="Proteomes" id="UP000007115">
    <property type="component" value="Unassembled WGS sequence"/>
</dbReference>
<protein>
    <recommendedName>
        <fullName evidence="3">Nucleoside phosphorylase domain-containing protein</fullName>
    </recommendedName>
</protein>
<dbReference type="GeneID" id="25787870"/>
<evidence type="ECO:0000313" key="2">
    <source>
        <dbReference type="Proteomes" id="UP000007115"/>
    </source>
</evidence>
<dbReference type="InParanoid" id="G9MH52"/>
<dbReference type="VEuPathDB" id="FungiDB:TRIVIDRAFT_142964"/>
<dbReference type="GO" id="GO:0003824">
    <property type="term" value="F:catalytic activity"/>
    <property type="evidence" value="ECO:0007669"/>
    <property type="project" value="InterPro"/>
</dbReference>
<dbReference type="PANTHER" id="PTHR46082:SF11">
    <property type="entry name" value="AAA+ ATPASE DOMAIN-CONTAINING PROTEIN-RELATED"/>
    <property type="match status" value="1"/>
</dbReference>
<dbReference type="OMA" id="WICTIIT"/>
<dbReference type="GO" id="GO:0009116">
    <property type="term" value="P:nucleoside metabolic process"/>
    <property type="evidence" value="ECO:0007669"/>
    <property type="project" value="InterPro"/>
</dbReference>
<gene>
    <name evidence="1" type="ORF">TRIVIDRAFT_142964</name>
</gene>
<dbReference type="PANTHER" id="PTHR46082">
    <property type="entry name" value="ATP/GTP-BINDING PROTEIN-RELATED"/>
    <property type="match status" value="1"/>
</dbReference>
<sequence>MLNSKDYTVGWICTIITEYVAAQAVLDEAHDRPDDVAPGDNSSYTLGKIGKHNVVMAILPRGDITTSSAAIVATNMLRSFPNIAFFLMVVIGSGVPSQQHDIRLGDIVVGIPPNGEGGVYQFDLSKAIQDQEFYTTRVSSASPPILQTAVNELIAKYEIVGHRLEELVHDILLNRPRLQRKYDRPHPRSDRLYRINVTHQDGGDCATFCGDDPSLMILRQERGEEEDNPAIHYGLIASGNASIRDALLRDKLAAAEGVLCFDQGWAGGMDNFPCLVIVGISDYADAHKNKEWQGCAAMAAAAYAKDLLYQIPAIKIEAETRFDNTLHDQVDEVSTISNLNRMLPSTIEAKKGFGNILSDQIDEASTISVTVSSRYVLL</sequence>
<dbReference type="SUPFAM" id="SSF53167">
    <property type="entry name" value="Purine and uridine phosphorylases"/>
    <property type="match status" value="1"/>
</dbReference>
<comment type="caution">
    <text evidence="1">The sequence shown here is derived from an EMBL/GenBank/DDBJ whole genome shotgun (WGS) entry which is preliminary data.</text>
</comment>
<keyword evidence="2" id="KW-1185">Reference proteome</keyword>
<dbReference type="InterPro" id="IPR053137">
    <property type="entry name" value="NLR-like"/>
</dbReference>
<evidence type="ECO:0000313" key="1">
    <source>
        <dbReference type="EMBL" id="EHK26042.1"/>
    </source>
</evidence>
<reference evidence="1 2" key="1">
    <citation type="journal article" date="2011" name="Genome Biol.">
        <title>Comparative genome sequence analysis underscores mycoparasitism as the ancestral life style of Trichoderma.</title>
        <authorList>
            <person name="Kubicek C.P."/>
            <person name="Herrera-Estrella A."/>
            <person name="Seidl-Seiboth V."/>
            <person name="Martinez D.A."/>
            <person name="Druzhinina I.S."/>
            <person name="Thon M."/>
            <person name="Zeilinger S."/>
            <person name="Casas-Flores S."/>
            <person name="Horwitz B.A."/>
            <person name="Mukherjee P.K."/>
            <person name="Mukherjee M."/>
            <person name="Kredics L."/>
            <person name="Alcaraz L.D."/>
            <person name="Aerts A."/>
            <person name="Antal Z."/>
            <person name="Atanasova L."/>
            <person name="Cervantes-Badillo M.G."/>
            <person name="Challacombe J."/>
            <person name="Chertkov O."/>
            <person name="McCluskey K."/>
            <person name="Coulpier F."/>
            <person name="Deshpande N."/>
            <person name="von Doehren H."/>
            <person name="Ebbole D.J."/>
            <person name="Esquivel-Naranjo E.U."/>
            <person name="Fekete E."/>
            <person name="Flipphi M."/>
            <person name="Glaser F."/>
            <person name="Gomez-Rodriguez E.Y."/>
            <person name="Gruber S."/>
            <person name="Han C."/>
            <person name="Henrissat B."/>
            <person name="Hermosa R."/>
            <person name="Hernandez-Onate M."/>
            <person name="Karaffa L."/>
            <person name="Kosti I."/>
            <person name="Le Crom S."/>
            <person name="Lindquist E."/>
            <person name="Lucas S."/>
            <person name="Luebeck M."/>
            <person name="Luebeck P.S."/>
            <person name="Margeot A."/>
            <person name="Metz B."/>
            <person name="Misra M."/>
            <person name="Nevalainen H."/>
            <person name="Omann M."/>
            <person name="Packer N."/>
            <person name="Perrone G."/>
            <person name="Uresti-Rivera E.E."/>
            <person name="Salamov A."/>
            <person name="Schmoll M."/>
            <person name="Seiboth B."/>
            <person name="Shapiro H."/>
            <person name="Sukno S."/>
            <person name="Tamayo-Ramos J.A."/>
            <person name="Tisch D."/>
            <person name="Wiest A."/>
            <person name="Wilkinson H.H."/>
            <person name="Zhang M."/>
            <person name="Coutinho P.M."/>
            <person name="Kenerley C.M."/>
            <person name="Monte E."/>
            <person name="Baker S.E."/>
            <person name="Grigoriev I.V."/>
        </authorList>
    </citation>
    <scope>NUCLEOTIDE SEQUENCE [LARGE SCALE GENOMIC DNA]</scope>
    <source>
        <strain evidence="2">Gv29-8 / FGSC 10586</strain>
    </source>
</reference>
<dbReference type="EMBL" id="ABDF02000002">
    <property type="protein sequence ID" value="EHK26042.1"/>
    <property type="molecule type" value="Genomic_DNA"/>
</dbReference>
<proteinExistence type="predicted"/>